<dbReference type="InterPro" id="IPR000866">
    <property type="entry name" value="AhpC/TSA"/>
</dbReference>
<reference evidence="3 4" key="1">
    <citation type="journal article" date="2008" name="Proc. Natl. Acad. Sci. U.S.A.">
        <title>Niche adaptation and genome expansion in the chlorophyll d-producing cyanobacterium Acaryochloris marina.</title>
        <authorList>
            <person name="Swingley W.D."/>
            <person name="Chen M."/>
            <person name="Cheung P.C."/>
            <person name="Conrad A.L."/>
            <person name="Dejesa L.C."/>
            <person name="Hao J."/>
            <person name="Honchak B.M."/>
            <person name="Karbach L.E."/>
            <person name="Kurdoglu A."/>
            <person name="Lahiri S."/>
            <person name="Mastrian S.D."/>
            <person name="Miyashita H."/>
            <person name="Page L."/>
            <person name="Ramakrishna P."/>
            <person name="Satoh S."/>
            <person name="Sattley W.M."/>
            <person name="Shimada Y."/>
            <person name="Taylor H.L."/>
            <person name="Tomo T."/>
            <person name="Tsuchiya T."/>
            <person name="Wang Z.T."/>
            <person name="Raymond J."/>
            <person name="Mimuro M."/>
            <person name="Blankenship R.E."/>
            <person name="Touchman J.W."/>
        </authorList>
    </citation>
    <scope>NUCLEOTIDE SEQUENCE [LARGE SCALE GENOMIC DNA]</scope>
    <source>
        <strain evidence="4">MBIC 11017</strain>
    </source>
</reference>
<evidence type="ECO:0000259" key="2">
    <source>
        <dbReference type="PROSITE" id="PS51352"/>
    </source>
</evidence>
<dbReference type="RefSeq" id="WP_012164174.1">
    <property type="nucleotide sequence ID" value="NC_009925.1"/>
</dbReference>
<accession>B0C5T0</accession>
<dbReference type="OrthoDB" id="9799230at2"/>
<dbReference type="KEGG" id="amr:AM1_3814"/>
<dbReference type="GO" id="GO:0016209">
    <property type="term" value="F:antioxidant activity"/>
    <property type="evidence" value="ECO:0007669"/>
    <property type="project" value="InterPro"/>
</dbReference>
<name>B0C5T0_ACAM1</name>
<dbReference type="AlphaFoldDB" id="B0C5T0"/>
<dbReference type="eggNOG" id="COG0526">
    <property type="taxonomic scope" value="Bacteria"/>
</dbReference>
<keyword evidence="4" id="KW-1185">Reference proteome</keyword>
<dbReference type="PANTHER" id="PTHR42852">
    <property type="entry name" value="THIOL:DISULFIDE INTERCHANGE PROTEIN DSBE"/>
    <property type="match status" value="1"/>
</dbReference>
<evidence type="ECO:0000313" key="3">
    <source>
        <dbReference type="EMBL" id="ABW28801.1"/>
    </source>
</evidence>
<dbReference type="SUPFAM" id="SSF52833">
    <property type="entry name" value="Thioredoxin-like"/>
    <property type="match status" value="1"/>
</dbReference>
<dbReference type="InterPro" id="IPR006311">
    <property type="entry name" value="TAT_signal"/>
</dbReference>
<feature type="domain" description="Thioredoxin" evidence="2">
    <location>
        <begin position="54"/>
        <end position="199"/>
    </location>
</feature>
<dbReference type="InterPro" id="IPR050553">
    <property type="entry name" value="Thioredoxin_ResA/DsbE_sf"/>
</dbReference>
<dbReference type="Proteomes" id="UP000000268">
    <property type="component" value="Chromosome"/>
</dbReference>
<dbReference type="PANTHER" id="PTHR42852:SF13">
    <property type="entry name" value="PROTEIN DIPZ"/>
    <property type="match status" value="1"/>
</dbReference>
<dbReference type="STRING" id="329726.AM1_3814"/>
<dbReference type="InterPro" id="IPR013766">
    <property type="entry name" value="Thioredoxin_domain"/>
</dbReference>
<feature type="signal peptide" evidence="1">
    <location>
        <begin position="1"/>
        <end position="25"/>
    </location>
</feature>
<protein>
    <submittedName>
        <fullName evidence="3">Redoxin domain protein, putative AhpC/TSA family</fullName>
    </submittedName>
</protein>
<feature type="chain" id="PRO_5002746662" evidence="1">
    <location>
        <begin position="26"/>
        <end position="199"/>
    </location>
</feature>
<gene>
    <name evidence="3" type="ordered locus">AM1_3814</name>
</gene>
<dbReference type="Gene3D" id="3.40.30.10">
    <property type="entry name" value="Glutaredoxin"/>
    <property type="match status" value="1"/>
</dbReference>
<proteinExistence type="predicted"/>
<evidence type="ECO:0000313" key="4">
    <source>
        <dbReference type="Proteomes" id="UP000000268"/>
    </source>
</evidence>
<dbReference type="EMBL" id="CP000828">
    <property type="protein sequence ID" value="ABW28801.1"/>
    <property type="molecule type" value="Genomic_DNA"/>
</dbReference>
<dbReference type="HOGENOM" id="CLU_042529_8_1_3"/>
<dbReference type="PROSITE" id="PS51318">
    <property type="entry name" value="TAT"/>
    <property type="match status" value="1"/>
</dbReference>
<keyword evidence="1" id="KW-0732">Signal</keyword>
<dbReference type="InterPro" id="IPR036249">
    <property type="entry name" value="Thioredoxin-like_sf"/>
</dbReference>
<sequence>MSFFQPQRRKLLSLLGLGAASAVGAALLPRSQNRSVTAFETPSNTSLWTKRDDVNLGQPLHPFQGISHWLNSEPLSIADLKGKVVLVQFWTFGCINSQRTLPYVTRWHQQYADQGLQVIGIHTPEFKYEHAASNVQKALAEYQIAYPVPLDNNYQTWKAYRNRYWPHLFLTNREGVITYHHIGEGAYQETEQTIQALLG</sequence>
<evidence type="ECO:0000256" key="1">
    <source>
        <dbReference type="SAM" id="SignalP"/>
    </source>
</evidence>
<dbReference type="PROSITE" id="PS51352">
    <property type="entry name" value="THIOREDOXIN_2"/>
    <property type="match status" value="1"/>
</dbReference>
<dbReference type="Pfam" id="PF00578">
    <property type="entry name" value="AhpC-TSA"/>
    <property type="match status" value="1"/>
</dbReference>
<organism evidence="3 4">
    <name type="scientific">Acaryochloris marina (strain MBIC 11017)</name>
    <dbReference type="NCBI Taxonomy" id="329726"/>
    <lineage>
        <taxon>Bacteria</taxon>
        <taxon>Bacillati</taxon>
        <taxon>Cyanobacteriota</taxon>
        <taxon>Cyanophyceae</taxon>
        <taxon>Acaryochloridales</taxon>
        <taxon>Acaryochloridaceae</taxon>
        <taxon>Acaryochloris</taxon>
    </lineage>
</organism>
<dbReference type="GO" id="GO:0016491">
    <property type="term" value="F:oxidoreductase activity"/>
    <property type="evidence" value="ECO:0007669"/>
    <property type="project" value="InterPro"/>
</dbReference>